<dbReference type="PANTHER" id="PTHR38589">
    <property type="entry name" value="BLR0621 PROTEIN"/>
    <property type="match status" value="1"/>
</dbReference>
<dbReference type="Pfam" id="PF03734">
    <property type="entry name" value="YkuD"/>
    <property type="match status" value="1"/>
</dbReference>
<dbReference type="InterPro" id="IPR005490">
    <property type="entry name" value="LD_TPept_cat_dom"/>
</dbReference>
<sequence>MYIISEFKYIVLVFIIFFSVLNAQDEKKKKPIIKSDQIIVVLTDSADVSYGTLFRLERNKKSNWDLISEPIPIIVGKNGLAVGKGLMTIESKGMKNKVEGDGKSPAGVFSLTKAFGFLPKEKLKGLKIPYIQVTGKTECVDDPKSKFYNKIVRNNKVDTVDWNSSEKMWKADPWYRFGVFVDNNCCPVTQKKGSCIFLHNWDGPADSTVGCTAMAPENMKAIVFWLDIKKDPLLIQLPVELYNEYRAKWELPDLEPIIPKAM</sequence>
<accession>A0A3B1CM37</accession>
<protein>
    <recommendedName>
        <fullName evidence="1">L,D-TPase catalytic domain-containing protein</fullName>
    </recommendedName>
</protein>
<name>A0A3B1CM37_9ZZZZ</name>
<dbReference type="AlphaFoldDB" id="A0A3B1CM37"/>
<dbReference type="EMBL" id="UOGD01000387">
    <property type="protein sequence ID" value="VAX27561.1"/>
    <property type="molecule type" value="Genomic_DNA"/>
</dbReference>
<reference evidence="2" key="1">
    <citation type="submission" date="2018-06" db="EMBL/GenBank/DDBJ databases">
        <authorList>
            <person name="Zhirakovskaya E."/>
        </authorList>
    </citation>
    <scope>NUCLEOTIDE SEQUENCE</scope>
</reference>
<dbReference type="PANTHER" id="PTHR38589:SF1">
    <property type="entry name" value="BLR0621 PROTEIN"/>
    <property type="match status" value="1"/>
</dbReference>
<proteinExistence type="predicted"/>
<dbReference type="GO" id="GO:0016740">
    <property type="term" value="F:transferase activity"/>
    <property type="evidence" value="ECO:0007669"/>
    <property type="project" value="InterPro"/>
</dbReference>
<evidence type="ECO:0000313" key="2">
    <source>
        <dbReference type="EMBL" id="VAX27561.1"/>
    </source>
</evidence>
<organism evidence="2">
    <name type="scientific">hydrothermal vent metagenome</name>
    <dbReference type="NCBI Taxonomy" id="652676"/>
    <lineage>
        <taxon>unclassified sequences</taxon>
        <taxon>metagenomes</taxon>
        <taxon>ecological metagenomes</taxon>
    </lineage>
</organism>
<feature type="domain" description="L,D-TPase catalytic" evidence="1">
    <location>
        <begin position="72"/>
        <end position="232"/>
    </location>
</feature>
<gene>
    <name evidence="2" type="ORF">MNBD_IGNAVI01-2467</name>
</gene>
<evidence type="ECO:0000259" key="1">
    <source>
        <dbReference type="Pfam" id="PF03734"/>
    </source>
</evidence>